<organism evidence="1 2">
    <name type="scientific">Dreissena polymorpha</name>
    <name type="common">Zebra mussel</name>
    <name type="synonym">Mytilus polymorpha</name>
    <dbReference type="NCBI Taxonomy" id="45954"/>
    <lineage>
        <taxon>Eukaryota</taxon>
        <taxon>Metazoa</taxon>
        <taxon>Spiralia</taxon>
        <taxon>Lophotrochozoa</taxon>
        <taxon>Mollusca</taxon>
        <taxon>Bivalvia</taxon>
        <taxon>Autobranchia</taxon>
        <taxon>Heteroconchia</taxon>
        <taxon>Euheterodonta</taxon>
        <taxon>Imparidentia</taxon>
        <taxon>Neoheterodontei</taxon>
        <taxon>Myida</taxon>
        <taxon>Dreissenoidea</taxon>
        <taxon>Dreissenidae</taxon>
        <taxon>Dreissena</taxon>
    </lineage>
</organism>
<accession>A0A9D3YC95</accession>
<reference evidence="1" key="1">
    <citation type="journal article" date="2019" name="bioRxiv">
        <title>The Genome of the Zebra Mussel, Dreissena polymorpha: A Resource for Invasive Species Research.</title>
        <authorList>
            <person name="McCartney M.A."/>
            <person name="Auch B."/>
            <person name="Kono T."/>
            <person name="Mallez S."/>
            <person name="Zhang Y."/>
            <person name="Obille A."/>
            <person name="Becker A."/>
            <person name="Abrahante J.E."/>
            <person name="Garbe J."/>
            <person name="Badalamenti J.P."/>
            <person name="Herman A."/>
            <person name="Mangelson H."/>
            <person name="Liachko I."/>
            <person name="Sullivan S."/>
            <person name="Sone E.D."/>
            <person name="Koren S."/>
            <person name="Silverstein K.A.T."/>
            <person name="Beckman K.B."/>
            <person name="Gohl D.M."/>
        </authorList>
    </citation>
    <scope>NUCLEOTIDE SEQUENCE</scope>
    <source>
        <strain evidence="1">Duluth1</strain>
        <tissue evidence="1">Whole animal</tissue>
    </source>
</reference>
<dbReference type="Proteomes" id="UP000828390">
    <property type="component" value="Unassembled WGS sequence"/>
</dbReference>
<dbReference type="AlphaFoldDB" id="A0A9D3YC95"/>
<evidence type="ECO:0000313" key="1">
    <source>
        <dbReference type="EMBL" id="KAH3697713.1"/>
    </source>
</evidence>
<sequence>MHSSQLPTTKTSTVRVGGYESDCNTSGYLSTSTMDSTGEERRLTANEDNIMSVWNCWSQHIDSFSGPKCSTPKRMSASGVLKIRVSFKTGSGRLEKKSRSEGDVRTPKKLLDYNHAVSQDSGFNTLSSIKSQAFVRQDWKRRPYMTQSTSGNDIQVAGNQRLPRYRVAMNDVTNVRHRPISGYSLDDSMRDFLSHVHQENLVSYLQFYDSVTRKANIERNGSYGSFYV</sequence>
<dbReference type="EMBL" id="JAIWYP010000016">
    <property type="protein sequence ID" value="KAH3697713.1"/>
    <property type="molecule type" value="Genomic_DNA"/>
</dbReference>
<keyword evidence="2" id="KW-1185">Reference proteome</keyword>
<protein>
    <submittedName>
        <fullName evidence="1">Uncharacterized protein</fullName>
    </submittedName>
</protein>
<gene>
    <name evidence="1" type="ORF">DPMN_085222</name>
</gene>
<comment type="caution">
    <text evidence="1">The sequence shown here is derived from an EMBL/GenBank/DDBJ whole genome shotgun (WGS) entry which is preliminary data.</text>
</comment>
<evidence type="ECO:0000313" key="2">
    <source>
        <dbReference type="Proteomes" id="UP000828390"/>
    </source>
</evidence>
<name>A0A9D3YC95_DREPO</name>
<reference evidence="1" key="2">
    <citation type="submission" date="2020-11" db="EMBL/GenBank/DDBJ databases">
        <authorList>
            <person name="McCartney M.A."/>
            <person name="Auch B."/>
            <person name="Kono T."/>
            <person name="Mallez S."/>
            <person name="Becker A."/>
            <person name="Gohl D.M."/>
            <person name="Silverstein K.A.T."/>
            <person name="Koren S."/>
            <person name="Bechman K.B."/>
            <person name="Herman A."/>
            <person name="Abrahante J.E."/>
            <person name="Garbe J."/>
        </authorList>
    </citation>
    <scope>NUCLEOTIDE SEQUENCE</scope>
    <source>
        <strain evidence="1">Duluth1</strain>
        <tissue evidence="1">Whole animal</tissue>
    </source>
</reference>
<proteinExistence type="predicted"/>